<reference evidence="3 4" key="1">
    <citation type="submission" date="2017-08" db="EMBL/GenBank/DDBJ databases">
        <title>Comparative genomics of non-oral Prevotella species.</title>
        <authorList>
            <person name="Accetto T."/>
            <person name="Nograsek B."/>
            <person name="Avgustin G."/>
        </authorList>
    </citation>
    <scope>NUCLEOTIDE SEQUENCE [LARGE SCALE GENOMIC DNA]</scope>
    <source>
        <strain evidence="3 4">TC1-1</strain>
    </source>
</reference>
<accession>A0ABX4EIC0</accession>
<dbReference type="InterPro" id="IPR025665">
    <property type="entry name" value="Beta-barrel_OMP_2"/>
</dbReference>
<dbReference type="InterPro" id="IPR011250">
    <property type="entry name" value="OMP/PagP_B-barrel"/>
</dbReference>
<keyword evidence="1" id="KW-0732">Signal</keyword>
<sequence>MKRLNLFLLIMTLLMAAVSADAQYYSNGKPIPPGKRSAYYANQSSRHHNFYNSNNTYFGLRLGFGISTVNSDSKLLNTNKTRTGLNVGVVVGTQLSSQAPVFFETGLYYTEKGGKSTYNSTDFSYSLNYLELPLIVKYKIPIADKIAVEPFLGGYLACGVGGKIKDFNNREAYNSFNSKNANAAFNRFDGGIRLGCGFSYDVMYVEAGYDIGLANIGKDDFDNTRNGCFNLTLGVNF</sequence>
<evidence type="ECO:0000259" key="2">
    <source>
        <dbReference type="Pfam" id="PF13568"/>
    </source>
</evidence>
<dbReference type="RefSeq" id="WP_094448296.1">
    <property type="nucleotide sequence ID" value="NZ_CP091801.1"/>
</dbReference>
<feature type="signal peptide" evidence="1">
    <location>
        <begin position="1"/>
        <end position="22"/>
    </location>
</feature>
<dbReference type="Pfam" id="PF13568">
    <property type="entry name" value="OMP_b-brl_2"/>
    <property type="match status" value="1"/>
</dbReference>
<dbReference type="Proteomes" id="UP000216189">
    <property type="component" value="Unassembled WGS sequence"/>
</dbReference>
<evidence type="ECO:0000313" key="4">
    <source>
        <dbReference type="Proteomes" id="UP000216189"/>
    </source>
</evidence>
<feature type="domain" description="Outer membrane protein beta-barrel" evidence="2">
    <location>
        <begin position="54"/>
        <end position="216"/>
    </location>
</feature>
<comment type="caution">
    <text evidence="3">The sequence shown here is derived from an EMBL/GenBank/DDBJ whole genome shotgun (WGS) entry which is preliminary data.</text>
</comment>
<name>A0ABX4EIC0_SEGBR</name>
<gene>
    <name evidence="3" type="ORF">CIK91_05270</name>
</gene>
<dbReference type="EMBL" id="NPJF01000026">
    <property type="protein sequence ID" value="OYP55755.1"/>
    <property type="molecule type" value="Genomic_DNA"/>
</dbReference>
<proteinExistence type="predicted"/>
<keyword evidence="4" id="KW-1185">Reference proteome</keyword>
<protein>
    <recommendedName>
        <fullName evidence="2">Outer membrane protein beta-barrel domain-containing protein</fullName>
    </recommendedName>
</protein>
<evidence type="ECO:0000256" key="1">
    <source>
        <dbReference type="SAM" id="SignalP"/>
    </source>
</evidence>
<evidence type="ECO:0000313" key="3">
    <source>
        <dbReference type="EMBL" id="OYP55755.1"/>
    </source>
</evidence>
<feature type="chain" id="PRO_5045972423" description="Outer membrane protein beta-barrel domain-containing protein" evidence="1">
    <location>
        <begin position="23"/>
        <end position="237"/>
    </location>
</feature>
<organism evidence="3 4">
    <name type="scientific">Segatella bryantii</name>
    <name type="common">Prevotella bryantii</name>
    <dbReference type="NCBI Taxonomy" id="77095"/>
    <lineage>
        <taxon>Bacteria</taxon>
        <taxon>Pseudomonadati</taxon>
        <taxon>Bacteroidota</taxon>
        <taxon>Bacteroidia</taxon>
        <taxon>Bacteroidales</taxon>
        <taxon>Prevotellaceae</taxon>
        <taxon>Segatella</taxon>
    </lineage>
</organism>
<dbReference type="SUPFAM" id="SSF56925">
    <property type="entry name" value="OMPA-like"/>
    <property type="match status" value="1"/>
</dbReference>